<evidence type="ECO:0000313" key="2">
    <source>
        <dbReference type="Proteomes" id="UP001060164"/>
    </source>
</evidence>
<gene>
    <name evidence="1" type="ORF">NQ502_13190</name>
</gene>
<organism evidence="1 2">
    <name type="scientific">Ruminococcus gauvreauii</name>
    <dbReference type="NCBI Taxonomy" id="438033"/>
    <lineage>
        <taxon>Bacteria</taxon>
        <taxon>Bacillati</taxon>
        <taxon>Bacillota</taxon>
        <taxon>Clostridia</taxon>
        <taxon>Eubacteriales</taxon>
        <taxon>Oscillospiraceae</taxon>
        <taxon>Ruminococcus</taxon>
    </lineage>
</organism>
<proteinExistence type="predicted"/>
<dbReference type="Proteomes" id="UP001060164">
    <property type="component" value="Chromosome"/>
</dbReference>
<evidence type="ECO:0000313" key="1">
    <source>
        <dbReference type="EMBL" id="UWP58332.1"/>
    </source>
</evidence>
<accession>A0ABY5VDF9</accession>
<protein>
    <submittedName>
        <fullName evidence="1">Uncharacterized protein</fullName>
    </submittedName>
</protein>
<sequence length="47" mass="5462">MNSDGGILCEISDQSKDEEVDWSAYQKNGVLAYIQRLREQRGWVFLL</sequence>
<dbReference type="EMBL" id="CP102290">
    <property type="protein sequence ID" value="UWP58332.1"/>
    <property type="molecule type" value="Genomic_DNA"/>
</dbReference>
<keyword evidence="2" id="KW-1185">Reference proteome</keyword>
<reference evidence="1" key="1">
    <citation type="journal article" date="2022" name="Cell">
        <title>Design, construction, and in vivo augmentation of a complex gut microbiome.</title>
        <authorList>
            <person name="Cheng A.G."/>
            <person name="Ho P.Y."/>
            <person name="Aranda-Diaz A."/>
            <person name="Jain S."/>
            <person name="Yu F.B."/>
            <person name="Meng X."/>
            <person name="Wang M."/>
            <person name="Iakiviak M."/>
            <person name="Nagashima K."/>
            <person name="Zhao A."/>
            <person name="Murugkar P."/>
            <person name="Patil A."/>
            <person name="Atabakhsh K."/>
            <person name="Weakley A."/>
            <person name="Yan J."/>
            <person name="Brumbaugh A.R."/>
            <person name="Higginbottom S."/>
            <person name="Dimas A."/>
            <person name="Shiver A.L."/>
            <person name="Deutschbauer A."/>
            <person name="Neff N."/>
            <person name="Sonnenburg J.L."/>
            <person name="Huang K.C."/>
            <person name="Fischbach M.A."/>
        </authorList>
    </citation>
    <scope>NUCLEOTIDE SEQUENCE</scope>
    <source>
        <strain evidence="1">DSM 19829</strain>
    </source>
</reference>
<name>A0ABY5VDF9_9FIRM</name>
<dbReference type="RefSeq" id="WP_169579925.1">
    <property type="nucleotide sequence ID" value="NZ_CABLBR010000024.1"/>
</dbReference>